<dbReference type="AlphaFoldDB" id="A0A660SK23"/>
<comment type="caution">
    <text evidence="1">The sequence shown here is derived from an EMBL/GenBank/DDBJ whole genome shotgun (WGS) entry which is preliminary data.</text>
</comment>
<evidence type="ECO:0000313" key="2">
    <source>
        <dbReference type="Proteomes" id="UP000268469"/>
    </source>
</evidence>
<reference evidence="1 2" key="1">
    <citation type="submission" date="2018-06" db="EMBL/GenBank/DDBJ databases">
        <title>Extensive metabolic versatility and redundancy in microbially diverse, dynamic hydrothermal sediments.</title>
        <authorList>
            <person name="Dombrowski N."/>
            <person name="Teske A."/>
            <person name="Baker B.J."/>
        </authorList>
    </citation>
    <scope>NUCLEOTIDE SEQUENCE [LARGE SCALE GENOMIC DNA]</scope>
    <source>
        <strain evidence="1">B36_G15</strain>
    </source>
</reference>
<dbReference type="Proteomes" id="UP000268469">
    <property type="component" value="Unassembled WGS sequence"/>
</dbReference>
<dbReference type="SUPFAM" id="SSF81901">
    <property type="entry name" value="HCP-like"/>
    <property type="match status" value="1"/>
</dbReference>
<dbReference type="EMBL" id="QNBE01000039">
    <property type="protein sequence ID" value="RKX70456.1"/>
    <property type="molecule type" value="Genomic_DNA"/>
</dbReference>
<accession>A0A660SK23</accession>
<proteinExistence type="predicted"/>
<evidence type="ECO:0000313" key="1">
    <source>
        <dbReference type="EMBL" id="RKX70456.1"/>
    </source>
</evidence>
<gene>
    <name evidence="1" type="ORF">DRP53_05025</name>
</gene>
<dbReference type="InterPro" id="IPR011990">
    <property type="entry name" value="TPR-like_helical_dom_sf"/>
</dbReference>
<organism evidence="1 2">
    <name type="scientific">candidate division WOR-3 bacterium</name>
    <dbReference type="NCBI Taxonomy" id="2052148"/>
    <lineage>
        <taxon>Bacteria</taxon>
        <taxon>Bacteria division WOR-3</taxon>
    </lineage>
</organism>
<sequence>MSGIRHCWLLILITCLHLGHRDPFYEGIILYQKGNLKAAEENFLTAIAQGDSVEKARRYLIRIYRLRGDERKAANQYILMIRSGFIKPDIINYLAHYYEDQGKYHNYYLIIKLGVNHISTFGKQIVTRRELAKLLTGLLTRRKIDNPIGWTMKYELLGPMPDGNFYPDDTLSVENLAMVLSPHLPQIATSEVKYPWESAIVQLQSLGLTQITHNPKRPLDLKTAITVLEKAKSYLIRSILP</sequence>
<evidence type="ECO:0008006" key="3">
    <source>
        <dbReference type="Google" id="ProtNLM"/>
    </source>
</evidence>
<protein>
    <recommendedName>
        <fullName evidence="3">Tetratricopeptide repeat protein</fullName>
    </recommendedName>
</protein>
<name>A0A660SK23_UNCW3</name>
<dbReference type="Gene3D" id="1.25.40.10">
    <property type="entry name" value="Tetratricopeptide repeat domain"/>
    <property type="match status" value="1"/>
</dbReference>